<evidence type="ECO:0000313" key="2">
    <source>
        <dbReference type="Proteomes" id="UP000035083"/>
    </source>
</evidence>
<evidence type="ECO:0008006" key="3">
    <source>
        <dbReference type="Google" id="ProtNLM"/>
    </source>
</evidence>
<dbReference type="RefSeq" id="WP_006896668.1">
    <property type="nucleotide sequence ID" value="NZ_BANU01000015.1"/>
</dbReference>
<dbReference type="SUPFAM" id="SSF82784">
    <property type="entry name" value="OsmC-like"/>
    <property type="match status" value="1"/>
</dbReference>
<accession>L7LKI3</accession>
<dbReference type="InterPro" id="IPR036102">
    <property type="entry name" value="OsmC/Ohrsf"/>
</dbReference>
<organism evidence="1 2">
    <name type="scientific">Gordonia sihwensis NBRC 108236</name>
    <dbReference type="NCBI Taxonomy" id="1223544"/>
    <lineage>
        <taxon>Bacteria</taxon>
        <taxon>Bacillati</taxon>
        <taxon>Actinomycetota</taxon>
        <taxon>Actinomycetes</taxon>
        <taxon>Mycobacteriales</taxon>
        <taxon>Gordoniaceae</taxon>
        <taxon>Gordonia</taxon>
    </lineage>
</organism>
<evidence type="ECO:0000313" key="1">
    <source>
        <dbReference type="EMBL" id="GAC61266.1"/>
    </source>
</evidence>
<keyword evidence="2" id="KW-1185">Reference proteome</keyword>
<dbReference type="InterPro" id="IPR015946">
    <property type="entry name" value="KH_dom-like_a/b"/>
</dbReference>
<dbReference type="InterPro" id="IPR003718">
    <property type="entry name" value="OsmC/Ohr_fam"/>
</dbReference>
<dbReference type="AlphaFoldDB" id="L7LKI3"/>
<protein>
    <recommendedName>
        <fullName evidence="3">OsmC family protein</fullName>
    </recommendedName>
</protein>
<dbReference type="Gene3D" id="3.30.300.20">
    <property type="match status" value="1"/>
</dbReference>
<dbReference type="Proteomes" id="UP000035083">
    <property type="component" value="Unassembled WGS sequence"/>
</dbReference>
<dbReference type="Pfam" id="PF02566">
    <property type="entry name" value="OsmC"/>
    <property type="match status" value="1"/>
</dbReference>
<comment type="caution">
    <text evidence="1">The sequence shown here is derived from an EMBL/GenBank/DDBJ whole genome shotgun (WGS) entry which is preliminary data.</text>
</comment>
<name>L7LKI3_9ACTN</name>
<dbReference type="eggNOG" id="COG1765">
    <property type="taxonomic scope" value="Bacteria"/>
</dbReference>
<sequence length="135" mass="14823">MTELWVQRTGTRRYTGQSSRGAQVLIGSEDVEGVFTPGELMKIALAACTGMSSDRPLSRRLGDDYDATVRVSGDADRENEQYPQLDEVLEVDLSELDPEAAERLLVVVERAIDKVCTVGRTLKAGTQVSLTMETE</sequence>
<reference evidence="1 2" key="1">
    <citation type="submission" date="2012-12" db="EMBL/GenBank/DDBJ databases">
        <title>Whole genome shotgun sequence of Gordonia sihwensis NBRC 108236.</title>
        <authorList>
            <person name="Yoshida I."/>
            <person name="Hosoyama A."/>
            <person name="Tsuchikane K."/>
            <person name="Ando Y."/>
            <person name="Baba S."/>
            <person name="Ohji S."/>
            <person name="Hamada M."/>
            <person name="Tamura T."/>
            <person name="Yamazoe A."/>
            <person name="Yamazaki S."/>
            <person name="Fujita N."/>
        </authorList>
    </citation>
    <scope>NUCLEOTIDE SEQUENCE [LARGE SCALE GENOMIC DNA]</scope>
    <source>
        <strain evidence="1 2">NBRC 108236</strain>
    </source>
</reference>
<proteinExistence type="predicted"/>
<gene>
    <name evidence="1" type="ORF">GSI01S_15_01360</name>
</gene>
<dbReference type="EMBL" id="BANU01000015">
    <property type="protein sequence ID" value="GAC61266.1"/>
    <property type="molecule type" value="Genomic_DNA"/>
</dbReference>